<sequence length="228" mass="25476">MALPTPEEQVALNLERLRTEAGLTYEGLAQRLMGMGIRIHPSAIQKTEKSGRKATIKEMLAYARVFKIPVEKLWGGYAPSEEVTAAKRDLAAAETILKISKQVRHEYELIVESVCEQAVRYDVVRQELEGVVVQAALRLVLEERFSKDDKRSELSIVGSEQAADLLGELEGEIPIDVETALDCLERYREKVPEVERQRASAARKEEMLARAEALASPMAEQGRIESGE</sequence>
<accession>A0A4R5K5D5</accession>
<organism evidence="3 4">
    <name type="scientific">Arthrobacter terricola</name>
    <dbReference type="NCBI Taxonomy" id="2547396"/>
    <lineage>
        <taxon>Bacteria</taxon>
        <taxon>Bacillati</taxon>
        <taxon>Actinomycetota</taxon>
        <taxon>Actinomycetes</taxon>
        <taxon>Micrococcales</taxon>
        <taxon>Micrococcaceae</taxon>
        <taxon>Arthrobacter</taxon>
    </lineage>
</organism>
<dbReference type="Pfam" id="PF01381">
    <property type="entry name" value="HTH_3"/>
    <property type="match status" value="1"/>
</dbReference>
<keyword evidence="4" id="KW-1185">Reference proteome</keyword>
<dbReference type="OrthoDB" id="4217458at2"/>
<evidence type="ECO:0000313" key="3">
    <source>
        <dbReference type="EMBL" id="TDF86870.1"/>
    </source>
</evidence>
<dbReference type="Gene3D" id="1.10.260.40">
    <property type="entry name" value="lambda repressor-like DNA-binding domains"/>
    <property type="match status" value="1"/>
</dbReference>
<evidence type="ECO:0000259" key="2">
    <source>
        <dbReference type="PROSITE" id="PS50943"/>
    </source>
</evidence>
<dbReference type="SMART" id="SM00530">
    <property type="entry name" value="HTH_XRE"/>
    <property type="match status" value="1"/>
</dbReference>
<dbReference type="GO" id="GO:0003677">
    <property type="term" value="F:DNA binding"/>
    <property type="evidence" value="ECO:0007669"/>
    <property type="project" value="InterPro"/>
</dbReference>
<evidence type="ECO:0000313" key="4">
    <source>
        <dbReference type="Proteomes" id="UP000295511"/>
    </source>
</evidence>
<dbReference type="SUPFAM" id="SSF47413">
    <property type="entry name" value="lambda repressor-like DNA-binding domains"/>
    <property type="match status" value="1"/>
</dbReference>
<dbReference type="EMBL" id="SMRU01000059">
    <property type="protein sequence ID" value="TDF86870.1"/>
    <property type="molecule type" value="Genomic_DNA"/>
</dbReference>
<comment type="caution">
    <text evidence="3">The sequence shown here is derived from an EMBL/GenBank/DDBJ whole genome shotgun (WGS) entry which is preliminary data.</text>
</comment>
<dbReference type="RefSeq" id="WP_133207027.1">
    <property type="nucleotide sequence ID" value="NZ_SMRU01000059.1"/>
</dbReference>
<dbReference type="InterPro" id="IPR010982">
    <property type="entry name" value="Lambda_DNA-bd_dom_sf"/>
</dbReference>
<protein>
    <submittedName>
        <fullName evidence="3">XRE family transcriptional regulator</fullName>
    </submittedName>
</protein>
<reference evidence="3 4" key="1">
    <citation type="submission" date="2019-03" db="EMBL/GenBank/DDBJ databases">
        <title>Whole genome sequence of Arthrobacter sp JH1-1.</title>
        <authorList>
            <person name="Trinh H.N."/>
        </authorList>
    </citation>
    <scope>NUCLEOTIDE SEQUENCE [LARGE SCALE GENOMIC DNA]</scope>
    <source>
        <strain evidence="3 4">JH1-1</strain>
    </source>
</reference>
<keyword evidence="1" id="KW-0175">Coiled coil</keyword>
<proteinExistence type="predicted"/>
<dbReference type="InterPro" id="IPR001387">
    <property type="entry name" value="Cro/C1-type_HTH"/>
</dbReference>
<dbReference type="Proteomes" id="UP000295511">
    <property type="component" value="Unassembled WGS sequence"/>
</dbReference>
<feature type="coiled-coil region" evidence="1">
    <location>
        <begin position="184"/>
        <end position="214"/>
    </location>
</feature>
<evidence type="ECO:0000256" key="1">
    <source>
        <dbReference type="SAM" id="Coils"/>
    </source>
</evidence>
<feature type="domain" description="HTH cro/C1-type" evidence="2">
    <location>
        <begin position="14"/>
        <end position="73"/>
    </location>
</feature>
<dbReference type="PROSITE" id="PS50943">
    <property type="entry name" value="HTH_CROC1"/>
    <property type="match status" value="1"/>
</dbReference>
<dbReference type="CDD" id="cd00093">
    <property type="entry name" value="HTH_XRE"/>
    <property type="match status" value="1"/>
</dbReference>
<dbReference type="AlphaFoldDB" id="A0A4R5K5D5"/>
<gene>
    <name evidence="3" type="ORF">E1809_25450</name>
</gene>
<name>A0A4R5K5D5_9MICC</name>